<dbReference type="PANTHER" id="PTHR22718">
    <property type="entry name" value="SERPENTINE RECEPTOR, CLASS X"/>
    <property type="match status" value="1"/>
</dbReference>
<dbReference type="Proteomes" id="UP001328107">
    <property type="component" value="Unassembled WGS sequence"/>
</dbReference>
<feature type="transmembrane region" description="Helical" evidence="5">
    <location>
        <begin position="143"/>
        <end position="163"/>
    </location>
</feature>
<feature type="transmembrane region" description="Helical" evidence="5">
    <location>
        <begin position="20"/>
        <end position="42"/>
    </location>
</feature>
<organism evidence="7 8">
    <name type="scientific">Pristionchus mayeri</name>
    <dbReference type="NCBI Taxonomy" id="1317129"/>
    <lineage>
        <taxon>Eukaryota</taxon>
        <taxon>Metazoa</taxon>
        <taxon>Ecdysozoa</taxon>
        <taxon>Nematoda</taxon>
        <taxon>Chromadorea</taxon>
        <taxon>Rhabditida</taxon>
        <taxon>Rhabditina</taxon>
        <taxon>Diplogasteromorpha</taxon>
        <taxon>Diplogasteroidea</taxon>
        <taxon>Neodiplogasteridae</taxon>
        <taxon>Pristionchus</taxon>
    </lineage>
</organism>
<reference evidence="8" key="1">
    <citation type="submission" date="2022-10" db="EMBL/GenBank/DDBJ databases">
        <title>Genome assembly of Pristionchus species.</title>
        <authorList>
            <person name="Yoshida K."/>
            <person name="Sommer R.J."/>
        </authorList>
    </citation>
    <scope>NUCLEOTIDE SEQUENCE [LARGE SCALE GENOMIC DNA]</scope>
    <source>
        <strain evidence="8">RS5460</strain>
    </source>
</reference>
<evidence type="ECO:0000256" key="2">
    <source>
        <dbReference type="ARBA" id="ARBA00022692"/>
    </source>
</evidence>
<dbReference type="InterPro" id="IPR019430">
    <property type="entry name" value="7TM_GPCR_serpentine_rcpt_Srx"/>
</dbReference>
<dbReference type="Pfam" id="PF10328">
    <property type="entry name" value="7TM_GPCR_Srx"/>
    <property type="match status" value="1"/>
</dbReference>
<sequence>MYILYLQPLITDIVFELIHLFYVAPSVIMQATLLGDLLGPYLSSFLDSTQTYCWYNNSLSQVSLALNRFVVTVLLRLHFFTPSRTLLFSLLQHLLAILITVTLQYFLLCCKIELAYSNYSFREVLIPGVFNYGWAYIKLPAKIACSVIPLAIYCVILFSIRFIGKRLNLQSRELSRRRKQELRFTAQFAVIAISYVLSWGTFSLLPPTTAQWVKG</sequence>
<dbReference type="InterPro" id="IPR017452">
    <property type="entry name" value="GPCR_Rhodpsn_7TM"/>
</dbReference>
<keyword evidence="4 5" id="KW-0472">Membrane</keyword>
<feature type="transmembrane region" description="Helical" evidence="5">
    <location>
        <begin position="86"/>
        <end position="107"/>
    </location>
</feature>
<dbReference type="PANTHER" id="PTHR22718:SF11">
    <property type="entry name" value="7TM GPCR SERPENTINE RECEPTOR CLASS X (SRX) DOMAIN-CONTAINING PROTEIN"/>
    <property type="match status" value="1"/>
</dbReference>
<keyword evidence="8" id="KW-1185">Reference proteome</keyword>
<evidence type="ECO:0000256" key="3">
    <source>
        <dbReference type="ARBA" id="ARBA00022989"/>
    </source>
</evidence>
<dbReference type="AlphaFoldDB" id="A0AAN4ZK28"/>
<keyword evidence="2 5" id="KW-0812">Transmembrane</keyword>
<dbReference type="GO" id="GO:0016020">
    <property type="term" value="C:membrane"/>
    <property type="evidence" value="ECO:0007669"/>
    <property type="project" value="UniProtKB-SubCell"/>
</dbReference>
<evidence type="ECO:0000256" key="5">
    <source>
        <dbReference type="SAM" id="Phobius"/>
    </source>
</evidence>
<comment type="caution">
    <text evidence="7">The sequence shown here is derived from an EMBL/GenBank/DDBJ whole genome shotgun (WGS) entry which is preliminary data.</text>
</comment>
<keyword evidence="3 5" id="KW-1133">Transmembrane helix</keyword>
<evidence type="ECO:0000256" key="1">
    <source>
        <dbReference type="ARBA" id="ARBA00004370"/>
    </source>
</evidence>
<dbReference type="SUPFAM" id="SSF81321">
    <property type="entry name" value="Family A G protein-coupled receptor-like"/>
    <property type="match status" value="1"/>
</dbReference>
<feature type="transmembrane region" description="Helical" evidence="5">
    <location>
        <begin position="184"/>
        <end position="205"/>
    </location>
</feature>
<evidence type="ECO:0000256" key="4">
    <source>
        <dbReference type="ARBA" id="ARBA00023136"/>
    </source>
</evidence>
<protein>
    <recommendedName>
        <fullName evidence="6">G-protein coupled receptors family 1 profile domain-containing protein</fullName>
    </recommendedName>
</protein>
<name>A0AAN4ZK28_9BILA</name>
<comment type="subcellular location">
    <subcellularLocation>
        <location evidence="1">Membrane</location>
    </subcellularLocation>
</comment>
<accession>A0AAN4ZK28</accession>
<dbReference type="Gene3D" id="1.20.1070.10">
    <property type="entry name" value="Rhodopsin 7-helix transmembrane proteins"/>
    <property type="match status" value="1"/>
</dbReference>
<proteinExistence type="predicted"/>
<dbReference type="EMBL" id="BTRK01000003">
    <property type="protein sequence ID" value="GMR41319.1"/>
    <property type="molecule type" value="Genomic_DNA"/>
</dbReference>
<evidence type="ECO:0000313" key="8">
    <source>
        <dbReference type="Proteomes" id="UP001328107"/>
    </source>
</evidence>
<feature type="domain" description="G-protein coupled receptors family 1 profile" evidence="6">
    <location>
        <begin position="1"/>
        <end position="215"/>
    </location>
</feature>
<dbReference type="PROSITE" id="PS50262">
    <property type="entry name" value="G_PROTEIN_RECEP_F1_2"/>
    <property type="match status" value="1"/>
</dbReference>
<evidence type="ECO:0000313" key="7">
    <source>
        <dbReference type="EMBL" id="GMR41319.1"/>
    </source>
</evidence>
<feature type="transmembrane region" description="Helical" evidence="5">
    <location>
        <begin position="119"/>
        <end position="137"/>
    </location>
</feature>
<gene>
    <name evidence="7" type="ORF">PMAYCL1PPCAC_11514</name>
</gene>
<evidence type="ECO:0000259" key="6">
    <source>
        <dbReference type="PROSITE" id="PS50262"/>
    </source>
</evidence>